<proteinExistence type="predicted"/>
<evidence type="ECO:0000313" key="3">
    <source>
        <dbReference type="EMBL" id="RFN44511.1"/>
    </source>
</evidence>
<name>A0A395M9F7_9HYPO</name>
<organism evidence="3 4">
    <name type="scientific">Fusarium flagelliforme</name>
    <dbReference type="NCBI Taxonomy" id="2675880"/>
    <lineage>
        <taxon>Eukaryota</taxon>
        <taxon>Fungi</taxon>
        <taxon>Dikarya</taxon>
        <taxon>Ascomycota</taxon>
        <taxon>Pezizomycotina</taxon>
        <taxon>Sordariomycetes</taxon>
        <taxon>Hypocreomycetidae</taxon>
        <taxon>Hypocreales</taxon>
        <taxon>Nectriaceae</taxon>
        <taxon>Fusarium</taxon>
        <taxon>Fusarium incarnatum-equiseti species complex</taxon>
    </lineage>
</organism>
<accession>A0A395M9F7</accession>
<evidence type="ECO:0000256" key="1">
    <source>
        <dbReference type="SAM" id="MobiDB-lite"/>
    </source>
</evidence>
<sequence length="356" mass="41522">MATEMPLDQRASPSRVKQSLTPPKASFRILPPEIRLMIWEAACIPFAEKDGVHYIDIDMVEDYENRGSLYTRDMGLWNACKESRDFIAAHYHLDLWRLAQTEPFNSIKMQHAMQATRRTNARPVVSSNNDFFTIAFGLFENYSNLEPTYHRLCIRTSSPASLIARIRRLKLYLPMVKGTREIKLVRNWNLTIERDSSFDLRAPSTWQALIAEKSQRSLWYNCLFDTWDKGLPCILIDRSRTRSYIVKAIGPRILRLEDECYFGIETFPTWHAYWNIVRLWRDSHPNGTFDPSMDICLPCSVELDLLGDVYLAVLRGIEMEPLWTGMEYNWLRLREDNRKCGTDEQSDTGEPDSSTM</sequence>
<feature type="domain" description="2EXR" evidence="2">
    <location>
        <begin position="26"/>
        <end position="93"/>
    </location>
</feature>
<dbReference type="InterPro" id="IPR045518">
    <property type="entry name" value="2EXR"/>
</dbReference>
<comment type="caution">
    <text evidence="3">The sequence shown here is derived from an EMBL/GenBank/DDBJ whole genome shotgun (WGS) entry which is preliminary data.</text>
</comment>
<gene>
    <name evidence="3" type="ORF">FIE12Z_11225</name>
</gene>
<feature type="compositionally biased region" description="Polar residues" evidence="1">
    <location>
        <begin position="11"/>
        <end position="20"/>
    </location>
</feature>
<dbReference type="EMBL" id="PXXK01000425">
    <property type="protein sequence ID" value="RFN44511.1"/>
    <property type="molecule type" value="Genomic_DNA"/>
</dbReference>
<feature type="region of interest" description="Disordered" evidence="1">
    <location>
        <begin position="1"/>
        <end position="20"/>
    </location>
</feature>
<dbReference type="AlphaFoldDB" id="A0A395M9F7"/>
<protein>
    <recommendedName>
        <fullName evidence="2">2EXR domain-containing protein</fullName>
    </recommendedName>
</protein>
<reference evidence="3 4" key="1">
    <citation type="journal article" date="2018" name="PLoS Pathog.">
        <title>Evolution of structural diversity of trichothecenes, a family of toxins produced by plant pathogenic and entomopathogenic fungi.</title>
        <authorList>
            <person name="Proctor R.H."/>
            <person name="McCormick S.P."/>
            <person name="Kim H.S."/>
            <person name="Cardoza R.E."/>
            <person name="Stanley A.M."/>
            <person name="Lindo L."/>
            <person name="Kelly A."/>
            <person name="Brown D.W."/>
            <person name="Lee T."/>
            <person name="Vaughan M.M."/>
            <person name="Alexander N.J."/>
            <person name="Busman M."/>
            <person name="Gutierrez S."/>
        </authorList>
    </citation>
    <scope>NUCLEOTIDE SEQUENCE [LARGE SCALE GENOMIC DNA]</scope>
    <source>
        <strain evidence="3 4">NRRL 13405</strain>
    </source>
</reference>
<dbReference type="Pfam" id="PF20150">
    <property type="entry name" value="2EXR"/>
    <property type="match status" value="1"/>
</dbReference>
<evidence type="ECO:0000313" key="4">
    <source>
        <dbReference type="Proteomes" id="UP000265631"/>
    </source>
</evidence>
<evidence type="ECO:0000259" key="2">
    <source>
        <dbReference type="Pfam" id="PF20150"/>
    </source>
</evidence>
<dbReference type="Proteomes" id="UP000265631">
    <property type="component" value="Unassembled WGS sequence"/>
</dbReference>
<keyword evidence="4" id="KW-1185">Reference proteome</keyword>